<gene>
    <name evidence="1" type="ORF">DNK49_03190</name>
</gene>
<dbReference type="EMBL" id="QKOE01000001">
    <property type="protein sequence ID" value="PZA18542.1"/>
    <property type="molecule type" value="Genomic_DNA"/>
</dbReference>
<evidence type="ECO:0000313" key="1">
    <source>
        <dbReference type="EMBL" id="PZA18542.1"/>
    </source>
</evidence>
<evidence type="ECO:0008006" key="3">
    <source>
        <dbReference type="Google" id="ProtNLM"/>
    </source>
</evidence>
<sequence>MNAHVDHILDDALGLPPDQRSALIVVLLDSLEGSQDDSITDAWRQEVRARQAALRAGTSQALCWTEARVRLSSL</sequence>
<evidence type="ECO:0000313" key="2">
    <source>
        <dbReference type="Proteomes" id="UP000248259"/>
    </source>
</evidence>
<name>A0A323V0R2_9RHOO</name>
<keyword evidence="2" id="KW-1185">Reference proteome</keyword>
<protein>
    <recommendedName>
        <fullName evidence="3">Addiction module protein</fullName>
    </recommendedName>
</protein>
<accession>A0A323V0R2</accession>
<dbReference type="InterPro" id="IPR013406">
    <property type="entry name" value="CHP02574_addiction_mod"/>
</dbReference>
<dbReference type="OrthoDB" id="8919144at2"/>
<dbReference type="Proteomes" id="UP000248259">
    <property type="component" value="Unassembled WGS sequence"/>
</dbReference>
<dbReference type="AlphaFoldDB" id="A0A323V0R2"/>
<dbReference type="Pfam" id="PF09720">
    <property type="entry name" value="Unstab_antitox"/>
    <property type="match status" value="1"/>
</dbReference>
<dbReference type="RefSeq" id="WP_110522841.1">
    <property type="nucleotide sequence ID" value="NZ_QKOE01000001.1"/>
</dbReference>
<organism evidence="1 2">
    <name type="scientific">Parazoarcus communis SWub3 = DSM 12120</name>
    <dbReference type="NCBI Taxonomy" id="1121029"/>
    <lineage>
        <taxon>Bacteria</taxon>
        <taxon>Pseudomonadati</taxon>
        <taxon>Pseudomonadota</taxon>
        <taxon>Betaproteobacteria</taxon>
        <taxon>Rhodocyclales</taxon>
        <taxon>Zoogloeaceae</taxon>
        <taxon>Parazoarcus</taxon>
    </lineage>
</organism>
<comment type="caution">
    <text evidence="1">The sequence shown here is derived from an EMBL/GenBank/DDBJ whole genome shotgun (WGS) entry which is preliminary data.</text>
</comment>
<dbReference type="NCBIfam" id="TIGR02574">
    <property type="entry name" value="stabl_TIGR02574"/>
    <property type="match status" value="1"/>
</dbReference>
<reference evidence="1 2" key="1">
    <citation type="submission" date="2018-06" db="EMBL/GenBank/DDBJ databases">
        <title>Azoarcus communis strain SWub3 genome.</title>
        <authorList>
            <person name="Zorraquino Salvo V."/>
            <person name="Toubiana D."/>
            <person name="Blumwald E."/>
        </authorList>
    </citation>
    <scope>NUCLEOTIDE SEQUENCE [LARGE SCALE GENOMIC DNA]</scope>
    <source>
        <strain evidence="1 2">SWub3</strain>
    </source>
</reference>
<proteinExistence type="predicted"/>